<dbReference type="InterPro" id="IPR036390">
    <property type="entry name" value="WH_DNA-bd_sf"/>
</dbReference>
<dbReference type="GeneID" id="19165189"/>
<feature type="region of interest" description="Disordered" evidence="7">
    <location>
        <begin position="1"/>
        <end position="69"/>
    </location>
</feature>
<protein>
    <submittedName>
        <fullName evidence="10">Uncharacterized protein</fullName>
    </submittedName>
</protein>
<sequence>MPPSKRKARRKPAGALPSSELDLPDSSPTQPSSKKRRVNGSRAAARRQSLSPNPDPSLAQDSGDEAEEISQTDLIDSVVSFLQVSKDPVVARTEYANDKAHNNSPQKVSAYAKIAGRDWTYFVQEQSVNIGRPPDERPTVNGASSPVTDLNDVLPVHIDLGPSKIVSRHHASIYYDADFPVDEGGWHLRVNGRNGVRVNNVLVKKGLRRQLRSGDILEIAGTQMMFVTPGDRVQIDQYFLDRAKALATGEEIAPSAALPAPAKRDLSYGTMQQFPSLAPAPPDMKRETTPPPQSDAGKHQRGVFDSKLPMSPMYGRGMMIESTQEIDYSRDSAKDLKPPFSYATMIAQAIFSSEEEKLTLSNIYSFIADKYAFYRHSNSGWQNSIRHNLSLNKAFQKVPRRTDEPGKGMKWQIAPECRQDYWKKLFRRGNGSTPSSPASAKDVNPNFRGPNGQNLGYDTSMVSQFSARDINDRPNAQLPGKTNGQFSSFNSGQQSQHAPSLAPSAPRLQEAITPQRHRASTQNTLPDMELEDSPLPPGHPRPTPRLGNGLPIYTLPPAMPPAHHSPVNPTLSSSYLDTPFHPSQHSIITPAPLRQNPRLAPPSTLVAPSKFMPESSPAGAGLFWKGLMGVTPGRPPPDMSPVKDDDPQANGIDRQVLSSSPPPMDGGMGSPSKPARSSQAPATSNPRAKMEATPVITQREKDVPTRDSDGFGEHAPTTGVTSSSTGATQFLQPASFTARSASHDTTMGSNHADGDEDGTGEFDLAKGFAPIAGSGFNSQRSSSIGVAKAGS</sequence>
<name>W9ZDA4_9EURO</name>
<comment type="caution">
    <text evidence="10">The sequence shown here is derived from an EMBL/GenBank/DDBJ whole genome shotgun (WGS) entry which is preliminary data.</text>
</comment>
<feature type="region of interest" description="Disordered" evidence="7">
    <location>
        <begin position="275"/>
        <end position="305"/>
    </location>
</feature>
<dbReference type="InterPro" id="IPR000253">
    <property type="entry name" value="FHA_dom"/>
</dbReference>
<dbReference type="GO" id="GO:0000981">
    <property type="term" value="F:DNA-binding transcription factor activity, RNA polymerase II-specific"/>
    <property type="evidence" value="ECO:0007669"/>
    <property type="project" value="TreeGrafter"/>
</dbReference>
<feature type="compositionally biased region" description="Polar residues" evidence="7">
    <location>
        <begin position="775"/>
        <end position="784"/>
    </location>
</feature>
<dbReference type="STRING" id="1182542.W9ZDA4"/>
<dbReference type="InterPro" id="IPR036388">
    <property type="entry name" value="WH-like_DNA-bd_sf"/>
</dbReference>
<feature type="compositionally biased region" description="Polar residues" evidence="7">
    <location>
        <begin position="675"/>
        <end position="686"/>
    </location>
</feature>
<dbReference type="SUPFAM" id="SSF46785">
    <property type="entry name" value="Winged helix' DNA-binding domain"/>
    <property type="match status" value="1"/>
</dbReference>
<proteinExistence type="predicted"/>
<dbReference type="RefSeq" id="XP_007729389.1">
    <property type="nucleotide sequence ID" value="XM_007731199.1"/>
</dbReference>
<comment type="subcellular location">
    <subcellularLocation>
        <location evidence="1 6">Nucleus</location>
    </subcellularLocation>
</comment>
<dbReference type="AlphaFoldDB" id="W9ZDA4"/>
<evidence type="ECO:0000256" key="5">
    <source>
        <dbReference type="ARBA" id="ARBA00023242"/>
    </source>
</evidence>
<feature type="compositionally biased region" description="Low complexity" evidence="7">
    <location>
        <begin position="717"/>
        <end position="728"/>
    </location>
</feature>
<keyword evidence="4" id="KW-0804">Transcription</keyword>
<evidence type="ECO:0000256" key="7">
    <source>
        <dbReference type="SAM" id="MobiDB-lite"/>
    </source>
</evidence>
<dbReference type="Pfam" id="PF00250">
    <property type="entry name" value="Forkhead"/>
    <property type="match status" value="1"/>
</dbReference>
<reference evidence="10 11" key="1">
    <citation type="submission" date="2013-03" db="EMBL/GenBank/DDBJ databases">
        <title>The Genome Sequence of Capronia epimyces CBS 606.96.</title>
        <authorList>
            <consortium name="The Broad Institute Genomics Platform"/>
            <person name="Cuomo C."/>
            <person name="de Hoog S."/>
            <person name="Gorbushina A."/>
            <person name="Walker B."/>
            <person name="Young S.K."/>
            <person name="Zeng Q."/>
            <person name="Gargeya S."/>
            <person name="Fitzgerald M."/>
            <person name="Haas B."/>
            <person name="Abouelleil A."/>
            <person name="Allen A.W."/>
            <person name="Alvarado L."/>
            <person name="Arachchi H.M."/>
            <person name="Berlin A.M."/>
            <person name="Chapman S.B."/>
            <person name="Gainer-Dewar J."/>
            <person name="Goldberg J."/>
            <person name="Griggs A."/>
            <person name="Gujja S."/>
            <person name="Hansen M."/>
            <person name="Howarth C."/>
            <person name="Imamovic A."/>
            <person name="Ireland A."/>
            <person name="Larimer J."/>
            <person name="McCowan C."/>
            <person name="Murphy C."/>
            <person name="Pearson M."/>
            <person name="Poon T.W."/>
            <person name="Priest M."/>
            <person name="Roberts A."/>
            <person name="Saif S."/>
            <person name="Shea T."/>
            <person name="Sisk P."/>
            <person name="Sykes S."/>
            <person name="Wortman J."/>
            <person name="Nusbaum C."/>
            <person name="Birren B."/>
        </authorList>
    </citation>
    <scope>NUCLEOTIDE SEQUENCE [LARGE SCALE GENOMIC DNA]</scope>
    <source>
        <strain evidence="10 11">CBS 606.96</strain>
    </source>
</reference>
<dbReference type="HOGENOM" id="CLU_007090_1_0_1"/>
<dbReference type="GO" id="GO:0000978">
    <property type="term" value="F:RNA polymerase II cis-regulatory region sequence-specific DNA binding"/>
    <property type="evidence" value="ECO:0007669"/>
    <property type="project" value="TreeGrafter"/>
</dbReference>
<dbReference type="SMART" id="SM00339">
    <property type="entry name" value="FH"/>
    <property type="match status" value="1"/>
</dbReference>
<evidence type="ECO:0000313" key="10">
    <source>
        <dbReference type="EMBL" id="EXJ92499.1"/>
    </source>
</evidence>
<feature type="compositionally biased region" description="Basic residues" evidence="7">
    <location>
        <begin position="1"/>
        <end position="12"/>
    </location>
</feature>
<dbReference type="InterPro" id="IPR018122">
    <property type="entry name" value="TF_fork_head_CS_1"/>
</dbReference>
<keyword evidence="11" id="KW-1185">Reference proteome</keyword>
<keyword evidence="3 6" id="KW-0238">DNA-binding</keyword>
<keyword evidence="5 6" id="KW-0539">Nucleus</keyword>
<feature type="region of interest" description="Disordered" evidence="7">
    <location>
        <begin position="627"/>
        <end position="791"/>
    </location>
</feature>
<dbReference type="GO" id="GO:0005634">
    <property type="term" value="C:nucleus"/>
    <property type="evidence" value="ECO:0007669"/>
    <property type="project" value="UniProtKB-SubCell"/>
</dbReference>
<feature type="domain" description="Fork-head" evidence="9">
    <location>
        <begin position="337"/>
        <end position="430"/>
    </location>
</feature>
<dbReference type="EMBL" id="AMGY01000001">
    <property type="protein sequence ID" value="EXJ92499.1"/>
    <property type="molecule type" value="Genomic_DNA"/>
</dbReference>
<keyword evidence="2" id="KW-0805">Transcription regulation</keyword>
<dbReference type="PANTHER" id="PTHR45881">
    <property type="entry name" value="CHECKPOINT SUPPRESSOR 1-LIKE, ISOFORM A-RELATED"/>
    <property type="match status" value="1"/>
</dbReference>
<evidence type="ECO:0000256" key="3">
    <source>
        <dbReference type="ARBA" id="ARBA00023125"/>
    </source>
</evidence>
<feature type="region of interest" description="Disordered" evidence="7">
    <location>
        <begin position="427"/>
        <end position="458"/>
    </location>
</feature>
<dbReference type="InterPro" id="IPR030456">
    <property type="entry name" value="TF_fork_head_CS_2"/>
</dbReference>
<dbReference type="PRINTS" id="PR00053">
    <property type="entry name" value="FORKHEAD"/>
</dbReference>
<evidence type="ECO:0000259" key="9">
    <source>
        <dbReference type="PROSITE" id="PS50039"/>
    </source>
</evidence>
<dbReference type="SMART" id="SM00240">
    <property type="entry name" value="FHA"/>
    <property type="match status" value="1"/>
</dbReference>
<evidence type="ECO:0000313" key="11">
    <source>
        <dbReference type="Proteomes" id="UP000019478"/>
    </source>
</evidence>
<accession>W9ZDA4</accession>
<evidence type="ECO:0000256" key="4">
    <source>
        <dbReference type="ARBA" id="ARBA00023163"/>
    </source>
</evidence>
<dbReference type="PROSITE" id="PS00658">
    <property type="entry name" value="FORK_HEAD_2"/>
    <property type="match status" value="1"/>
</dbReference>
<dbReference type="Proteomes" id="UP000019478">
    <property type="component" value="Unassembled WGS sequence"/>
</dbReference>
<dbReference type="CDD" id="cd00059">
    <property type="entry name" value="FH_FOX"/>
    <property type="match status" value="1"/>
</dbReference>
<feature type="DNA-binding region" description="Fork-head" evidence="6">
    <location>
        <begin position="337"/>
        <end position="430"/>
    </location>
</feature>
<dbReference type="Gene3D" id="1.10.10.10">
    <property type="entry name" value="Winged helix-like DNA-binding domain superfamily/Winged helix DNA-binding domain"/>
    <property type="match status" value="1"/>
</dbReference>
<dbReference type="OrthoDB" id="5954824at2759"/>
<dbReference type="PROSITE" id="PS00657">
    <property type="entry name" value="FORK_HEAD_1"/>
    <property type="match status" value="1"/>
</dbReference>
<organism evidence="10 11">
    <name type="scientific">Capronia epimyces CBS 606.96</name>
    <dbReference type="NCBI Taxonomy" id="1182542"/>
    <lineage>
        <taxon>Eukaryota</taxon>
        <taxon>Fungi</taxon>
        <taxon>Dikarya</taxon>
        <taxon>Ascomycota</taxon>
        <taxon>Pezizomycotina</taxon>
        <taxon>Eurotiomycetes</taxon>
        <taxon>Chaetothyriomycetidae</taxon>
        <taxon>Chaetothyriales</taxon>
        <taxon>Herpotrichiellaceae</taxon>
        <taxon>Capronia</taxon>
    </lineage>
</organism>
<evidence type="ECO:0000256" key="6">
    <source>
        <dbReference type="PROSITE-ProRule" id="PRU00089"/>
    </source>
</evidence>
<dbReference type="SUPFAM" id="SSF49879">
    <property type="entry name" value="SMAD/FHA domain"/>
    <property type="match status" value="1"/>
</dbReference>
<evidence type="ECO:0000259" key="8">
    <source>
        <dbReference type="PROSITE" id="PS50006"/>
    </source>
</evidence>
<dbReference type="InterPro" id="IPR001766">
    <property type="entry name" value="Fork_head_dom"/>
</dbReference>
<evidence type="ECO:0000256" key="1">
    <source>
        <dbReference type="ARBA" id="ARBA00004123"/>
    </source>
</evidence>
<dbReference type="PANTHER" id="PTHR45881:SF1">
    <property type="entry name" value="FORK HEAD PROTEIN HOMOLOG 2"/>
    <property type="match status" value="1"/>
</dbReference>
<evidence type="ECO:0000256" key="2">
    <source>
        <dbReference type="ARBA" id="ARBA00023015"/>
    </source>
</evidence>
<dbReference type="FunFam" id="1.10.10.10:FF:000030">
    <property type="entry name" value="Forkhead box protein K2"/>
    <property type="match status" value="1"/>
</dbReference>
<feature type="domain" description="FHA" evidence="8">
    <location>
        <begin position="128"/>
        <end position="203"/>
    </location>
</feature>
<dbReference type="InterPro" id="IPR008984">
    <property type="entry name" value="SMAD_FHA_dom_sf"/>
</dbReference>
<feature type="compositionally biased region" description="Low complexity" evidence="7">
    <location>
        <begin position="16"/>
        <end position="28"/>
    </location>
</feature>
<dbReference type="Pfam" id="PF00498">
    <property type="entry name" value="FHA"/>
    <property type="match status" value="1"/>
</dbReference>
<dbReference type="CDD" id="cd22701">
    <property type="entry name" value="FHA_FKH1-like"/>
    <property type="match status" value="1"/>
</dbReference>
<feature type="compositionally biased region" description="Low complexity" evidence="7">
    <location>
        <begin position="483"/>
        <end position="496"/>
    </location>
</feature>
<feature type="compositionally biased region" description="Pro residues" evidence="7">
    <location>
        <begin position="534"/>
        <end position="543"/>
    </location>
</feature>
<gene>
    <name evidence="10" type="ORF">A1O3_01051</name>
</gene>
<feature type="region of interest" description="Disordered" evidence="7">
    <location>
        <begin position="471"/>
        <end position="546"/>
    </location>
</feature>
<dbReference type="eggNOG" id="KOG2294">
    <property type="taxonomic scope" value="Eukaryota"/>
</dbReference>
<dbReference type="PROSITE" id="PS50006">
    <property type="entry name" value="FHA_DOMAIN"/>
    <property type="match status" value="1"/>
</dbReference>
<feature type="compositionally biased region" description="Polar residues" evidence="7">
    <location>
        <begin position="729"/>
        <end position="749"/>
    </location>
</feature>
<dbReference type="Gene3D" id="2.60.200.20">
    <property type="match status" value="1"/>
</dbReference>
<dbReference type="PROSITE" id="PS50039">
    <property type="entry name" value="FORK_HEAD_3"/>
    <property type="match status" value="1"/>
</dbReference>
<feature type="compositionally biased region" description="Basic and acidic residues" evidence="7">
    <location>
        <begin position="698"/>
        <end position="712"/>
    </location>
</feature>